<name>A0ABM5YI12_9ALTE</name>
<evidence type="ECO:0008006" key="3">
    <source>
        <dbReference type="Google" id="ProtNLM"/>
    </source>
</evidence>
<keyword evidence="2" id="KW-1185">Reference proteome</keyword>
<gene>
    <name evidence="1" type="ORF">AVL57_06525</name>
</gene>
<dbReference type="EMBL" id="CP013926">
    <property type="protein sequence ID" value="AMJ73661.1"/>
    <property type="molecule type" value="Genomic_DNA"/>
</dbReference>
<accession>A0ABM5YI12</accession>
<dbReference type="Pfam" id="PF11655">
    <property type="entry name" value="DUF2589"/>
    <property type="match status" value="1"/>
</dbReference>
<dbReference type="RefSeq" id="WP_057791870.1">
    <property type="nucleotide sequence ID" value="NZ_CAXIBE010000103.1"/>
</dbReference>
<evidence type="ECO:0000313" key="1">
    <source>
        <dbReference type="EMBL" id="AMJ73661.1"/>
    </source>
</evidence>
<dbReference type="InterPro" id="IPR024510">
    <property type="entry name" value="DUF2589"/>
</dbReference>
<proteinExistence type="predicted"/>
<sequence length="376" mass="40062">MAIDVTPNTVATNALQALDFSSLIGGPMDAIIKAQALAAKTTYEFINEVCLTIDPDTNEKKPVNVVFTYNNNGQEATLTVPLLVILTIPSIEVSEFTIDFIANISAGSSSTEETSSDTELGVDASAEASLGIGPFSIKVKAEANYSSKQHSKAAQESKYSVEYTMNVNVKGGQSGMPTGLQTVLNILQGSATTVGVDEQVLITPANLNIDRTSNGTIQVTMTDTQGRNVKSGKVTITPVGENPFESITLIKGNDQEELQAEVNNLVSGKRLNVTKDLIKAFRRRDTGPETNDADAVTGYTNRKGVVQFLVTLSENAVDSQGKLKIEAMVPIANSDKTEQEIIDYTYTVVTNTDPVVEVEDALPQGTKTSSKGKAKG</sequence>
<organism evidence="1 2">
    <name type="scientific">Alteromonas stellipolaris</name>
    <dbReference type="NCBI Taxonomy" id="233316"/>
    <lineage>
        <taxon>Bacteria</taxon>
        <taxon>Pseudomonadati</taxon>
        <taxon>Pseudomonadota</taxon>
        <taxon>Gammaproteobacteria</taxon>
        <taxon>Alteromonadales</taxon>
        <taxon>Alteromonadaceae</taxon>
        <taxon>Alteromonas/Salinimonas group</taxon>
        <taxon>Alteromonas</taxon>
    </lineage>
</organism>
<evidence type="ECO:0000313" key="2">
    <source>
        <dbReference type="Proteomes" id="UP000056750"/>
    </source>
</evidence>
<dbReference type="Proteomes" id="UP000056750">
    <property type="component" value="Chromosome"/>
</dbReference>
<protein>
    <recommendedName>
        <fullName evidence="3">DUF2589 domain-containing protein</fullName>
    </recommendedName>
</protein>
<reference evidence="1 2" key="1">
    <citation type="submission" date="2015-12" db="EMBL/GenBank/DDBJ databases">
        <title>Intraspecies pangenome expansion in the marine bacterium Alteromonas.</title>
        <authorList>
            <person name="Lopez-Perez M."/>
            <person name="Rodriguez-Valera F."/>
        </authorList>
    </citation>
    <scope>NUCLEOTIDE SEQUENCE [LARGE SCALE GENOMIC DNA]</scope>
    <source>
        <strain evidence="1 2">LMG 21861</strain>
    </source>
</reference>
<dbReference type="GeneID" id="83257341"/>